<accession>D3JZD7</accession>
<keyword evidence="2" id="KW-1185">Reference proteome</keyword>
<organism evidence="1 2">
    <name type="scientific">Mycobacterium phage RedRock</name>
    <dbReference type="NCBI Taxonomy" id="711470"/>
    <lineage>
        <taxon>Viruses</taxon>
        <taxon>Duplodnaviria</taxon>
        <taxon>Heunggongvirae</taxon>
        <taxon>Uroviricota</taxon>
        <taxon>Caudoviricetes</taxon>
        <taxon>Fromanvirus</taxon>
        <taxon>Fromanvirus redrock</taxon>
    </lineage>
</organism>
<name>D3JZD7_9CAUD</name>
<reference evidence="2" key="1">
    <citation type="submission" date="2009-12" db="EMBL/GenBank/DDBJ databases">
        <authorList>
            <person name="Jacobs-Sera D."/>
            <person name="Zellars M."/>
            <person name="Wells M.E."/>
            <person name="Webb J.L."/>
            <person name="Ware V.C."/>
            <person name="Vazquez E."/>
            <person name="TamarapuParthasarathy P."/>
            <person name="Smith I.A."/>
            <person name="Simon S.E."/>
            <person name="Shaffer C.D."/>
            <person name="Rubin M.R."/>
            <person name="Rosenzweig R.F."/>
            <person name="Rinehart C.A."/>
            <person name="Qin H."/>
            <person name="Pillay I."/>
            <person name="Payne D.E.II."/>
            <person name="Padolina J.M."/>
            <person name="Novick P.A."/>
            <person name="Miller E.S."/>
            <person name="Mayer E.S."/>
            <person name="Marzillier J.Y."/>
            <person name="Mageeney C.M."/>
            <person name="MacGibeny M.A."/>
            <person name="Li W."/>
            <person name="Lee J.Y."/>
            <person name="Kinnersley M.A."/>
            <person name="King-Smith C."/>
            <person name="King R.A."/>
            <person name="Kenna M.A."/>
            <person name="Kearse M.G."/>
            <person name="Johnson B.K."/>
            <person name="Johnson A.A."/>
            <person name="Johnson C.M."/>
            <person name="Hughes L.E."/>
            <person name="Harrison M."/>
            <person name="Guild N.A."/>
            <person name="Gilbert J.L."/>
            <person name="Fillman C.L."/>
            <person name="Felton C.M."/>
            <person name="Dunbar D.A."/>
            <person name="Dennehy J.J."/>
            <person name="DeJong R.J."/>
            <person name="Carson S."/>
            <person name="Burnett S.H."/>
            <person name="Breakwell D.P."/>
            <person name="Berrios J.E."/>
            <person name="Benjamin R.C."/>
            <person name="Anderson J.J."/>
            <person name="Bradley K.W."/>
            <person name="Khaja R."/>
            <person name="Lee E."/>
            <person name="Barker L.P."/>
            <person name="Lewis M.F."/>
            <person name="Jordan T.C."/>
            <person name="Cresawn S.G."/>
            <person name="Grace M.A."/>
            <person name="Pope W.H."/>
            <person name="Ko C."/>
            <person name="Russell D.A."/>
            <person name="Peebles C.L."/>
            <person name="Lawrence J.L."/>
            <person name="Hendrix R.W."/>
            <person name="Hatfull G.F."/>
        </authorList>
    </citation>
    <scope>NUCLEOTIDE SEQUENCE [LARGE SCALE GENOMIC DNA]</scope>
</reference>
<evidence type="ECO:0000313" key="1">
    <source>
        <dbReference type="EMBL" id="ADB93768.1"/>
    </source>
</evidence>
<sequence length="51" mass="5787">MYVDDVDDLEELESLRDEAQGRLDANPHNEQAAWDLEDIEGRIEEVSAEVG</sequence>
<evidence type="ECO:0000313" key="2">
    <source>
        <dbReference type="Proteomes" id="UP000001547"/>
    </source>
</evidence>
<proteinExistence type="predicted"/>
<dbReference type="RefSeq" id="YP_009101328.1">
    <property type="nucleotide sequence ID" value="NC_025444.1"/>
</dbReference>
<dbReference type="Proteomes" id="UP000001547">
    <property type="component" value="Segment"/>
</dbReference>
<dbReference type="EMBL" id="GU339467">
    <property type="protein sequence ID" value="ADB93768.1"/>
    <property type="molecule type" value="Genomic_DNA"/>
</dbReference>
<protein>
    <submittedName>
        <fullName evidence="1">Uncharacterized protein</fullName>
    </submittedName>
</protein>
<gene>
    <name evidence="1" type="primary">75</name>
    <name evidence="1" type="ORF">REDROCK_75</name>
</gene>
<dbReference type="GeneID" id="22111018"/>
<dbReference type="OrthoDB" id="28435at10239"/>
<dbReference type="KEGG" id="vg:22111018"/>